<gene>
    <name evidence="3" type="ORF">C5Y96_12655</name>
</gene>
<keyword evidence="2" id="KW-0812">Transmembrane</keyword>
<feature type="region of interest" description="Disordered" evidence="1">
    <location>
        <begin position="1"/>
        <end position="26"/>
    </location>
</feature>
<evidence type="ECO:0000313" key="3">
    <source>
        <dbReference type="EMBL" id="PQO31192.1"/>
    </source>
</evidence>
<feature type="transmembrane region" description="Helical" evidence="2">
    <location>
        <begin position="32"/>
        <end position="54"/>
    </location>
</feature>
<sequence length="60" mass="6518">MAAAKNKQAPKSEEVRKSPVYLPTSNPPKPHLAFLILMGVIAVVWFGLLAYLALQQVGTI</sequence>
<dbReference type="AlphaFoldDB" id="A0A2S8FGA8"/>
<organism evidence="3 4">
    <name type="scientific">Blastopirellula marina</name>
    <dbReference type="NCBI Taxonomy" id="124"/>
    <lineage>
        <taxon>Bacteria</taxon>
        <taxon>Pseudomonadati</taxon>
        <taxon>Planctomycetota</taxon>
        <taxon>Planctomycetia</taxon>
        <taxon>Pirellulales</taxon>
        <taxon>Pirellulaceae</taxon>
        <taxon>Blastopirellula</taxon>
    </lineage>
</organism>
<keyword evidence="2" id="KW-0472">Membrane</keyword>
<dbReference type="Proteomes" id="UP000240009">
    <property type="component" value="Unassembled WGS sequence"/>
</dbReference>
<accession>A0A2S8FGA8</accession>
<dbReference type="OrthoDB" id="288660at2"/>
<evidence type="ECO:0000256" key="2">
    <source>
        <dbReference type="SAM" id="Phobius"/>
    </source>
</evidence>
<dbReference type="RefSeq" id="WP_105353768.1">
    <property type="nucleotide sequence ID" value="NZ_PUIA01000037.1"/>
</dbReference>
<dbReference type="EMBL" id="PUIA01000037">
    <property type="protein sequence ID" value="PQO31192.1"/>
    <property type="molecule type" value="Genomic_DNA"/>
</dbReference>
<proteinExistence type="predicted"/>
<comment type="caution">
    <text evidence="3">The sequence shown here is derived from an EMBL/GenBank/DDBJ whole genome shotgun (WGS) entry which is preliminary data.</text>
</comment>
<evidence type="ECO:0000256" key="1">
    <source>
        <dbReference type="SAM" id="MobiDB-lite"/>
    </source>
</evidence>
<keyword evidence="2" id="KW-1133">Transmembrane helix</keyword>
<name>A0A2S8FGA8_9BACT</name>
<reference evidence="3 4" key="1">
    <citation type="submission" date="2018-02" db="EMBL/GenBank/DDBJ databases">
        <title>Comparative genomes isolates from brazilian mangrove.</title>
        <authorList>
            <person name="Araujo J.E."/>
            <person name="Taketani R.G."/>
            <person name="Silva M.C.P."/>
            <person name="Loureco M.V."/>
            <person name="Andreote F.D."/>
        </authorList>
    </citation>
    <scope>NUCLEOTIDE SEQUENCE [LARGE SCALE GENOMIC DNA]</scope>
    <source>
        <strain evidence="3 4">HEX-2 MGV</strain>
    </source>
</reference>
<protein>
    <submittedName>
        <fullName evidence="3">Uncharacterized protein</fullName>
    </submittedName>
</protein>
<evidence type="ECO:0000313" key="4">
    <source>
        <dbReference type="Proteomes" id="UP000240009"/>
    </source>
</evidence>